<dbReference type="CDD" id="cd00477">
    <property type="entry name" value="FTHFS"/>
    <property type="match status" value="1"/>
</dbReference>
<evidence type="ECO:0000256" key="6">
    <source>
        <dbReference type="ARBA" id="ARBA00012295"/>
    </source>
</evidence>
<gene>
    <name evidence="23" type="primary">ADE3</name>
    <name evidence="23" type="ORF">H4R34_004966</name>
</gene>
<comment type="catalytic activity">
    <reaction evidence="19">
        <text>(6S)-5,6,7,8-tetrahydrofolate + formate + ATP = (6R)-10-formyltetrahydrofolate + ADP + phosphate</text>
        <dbReference type="Rhea" id="RHEA:20221"/>
        <dbReference type="ChEBI" id="CHEBI:15740"/>
        <dbReference type="ChEBI" id="CHEBI:30616"/>
        <dbReference type="ChEBI" id="CHEBI:43474"/>
        <dbReference type="ChEBI" id="CHEBI:57453"/>
        <dbReference type="ChEBI" id="CHEBI:195366"/>
        <dbReference type="ChEBI" id="CHEBI:456216"/>
        <dbReference type="EC" id="6.3.4.3"/>
    </reaction>
</comment>
<dbReference type="InterPro" id="IPR020867">
    <property type="entry name" value="THF_DH/CycHdrlase_CS"/>
</dbReference>
<dbReference type="PROSITE" id="PS00722">
    <property type="entry name" value="FTHFS_2"/>
    <property type="match status" value="1"/>
</dbReference>
<evidence type="ECO:0000256" key="4">
    <source>
        <dbReference type="ARBA" id="ARBA00006985"/>
    </source>
</evidence>
<dbReference type="SUPFAM" id="SSF53223">
    <property type="entry name" value="Aminoacid dehydrogenase-like, N-terminal domain"/>
    <property type="match status" value="1"/>
</dbReference>
<keyword evidence="13" id="KW-0547">Nucleotide-binding</keyword>
<accession>A0A9W8B1I7</accession>
<keyword evidence="11" id="KW-0554">One-carbon metabolism</keyword>
<dbReference type="Gene3D" id="4.10.1000.40">
    <property type="match status" value="2"/>
</dbReference>
<evidence type="ECO:0000313" key="23">
    <source>
        <dbReference type="EMBL" id="KAJ1973760.1"/>
    </source>
</evidence>
<dbReference type="Gene3D" id="3.40.50.300">
    <property type="entry name" value="P-loop containing nucleotide triphosphate hydrolases"/>
    <property type="match status" value="2"/>
</dbReference>
<dbReference type="FunFam" id="3.40.50.300:FF:001123">
    <property type="entry name" value="C-1-tetrahydrofolate synthase, cytoplasmic isoform X2"/>
    <property type="match status" value="1"/>
</dbReference>
<reference evidence="23" key="1">
    <citation type="submission" date="2022-07" db="EMBL/GenBank/DDBJ databases">
        <title>Phylogenomic reconstructions and comparative analyses of Kickxellomycotina fungi.</title>
        <authorList>
            <person name="Reynolds N.K."/>
            <person name="Stajich J.E."/>
            <person name="Barry K."/>
            <person name="Grigoriev I.V."/>
            <person name="Crous P."/>
            <person name="Smith M.E."/>
        </authorList>
    </citation>
    <scope>NUCLEOTIDE SEQUENCE</scope>
    <source>
        <strain evidence="23">RSA 567</strain>
    </source>
</reference>
<keyword evidence="12" id="KW-0436">Ligase</keyword>
<dbReference type="OrthoDB" id="5126881at2759"/>
<dbReference type="EC" id="3.5.4.9" evidence="7"/>
<dbReference type="InterPro" id="IPR020628">
    <property type="entry name" value="Formate_THF_ligase_CS"/>
</dbReference>
<dbReference type="GO" id="GO:0046655">
    <property type="term" value="P:folic acid metabolic process"/>
    <property type="evidence" value="ECO:0007669"/>
    <property type="project" value="UniProtKB-ARBA"/>
</dbReference>
<dbReference type="InterPro" id="IPR020630">
    <property type="entry name" value="THF_DH/CycHdrlase_cat_dom"/>
</dbReference>
<evidence type="ECO:0000256" key="9">
    <source>
        <dbReference type="ARBA" id="ARBA00017592"/>
    </source>
</evidence>
<dbReference type="FunFam" id="3.40.50.720:FF:000006">
    <property type="entry name" value="Bifunctional protein FolD"/>
    <property type="match status" value="1"/>
</dbReference>
<evidence type="ECO:0000256" key="7">
    <source>
        <dbReference type="ARBA" id="ARBA00012776"/>
    </source>
</evidence>
<organism evidence="23 24">
    <name type="scientific">Dimargaris verticillata</name>
    <dbReference type="NCBI Taxonomy" id="2761393"/>
    <lineage>
        <taxon>Eukaryota</taxon>
        <taxon>Fungi</taxon>
        <taxon>Fungi incertae sedis</taxon>
        <taxon>Zoopagomycota</taxon>
        <taxon>Kickxellomycotina</taxon>
        <taxon>Dimargaritomycetes</taxon>
        <taxon>Dimargaritales</taxon>
        <taxon>Dimargaritaceae</taxon>
        <taxon>Dimargaris</taxon>
    </lineage>
</organism>
<evidence type="ECO:0000256" key="10">
    <source>
        <dbReference type="ARBA" id="ARBA00022490"/>
    </source>
</evidence>
<evidence type="ECO:0000256" key="11">
    <source>
        <dbReference type="ARBA" id="ARBA00022563"/>
    </source>
</evidence>
<dbReference type="InterPro" id="IPR000672">
    <property type="entry name" value="THF_DH/CycHdrlase"/>
</dbReference>
<dbReference type="GO" id="GO:0004488">
    <property type="term" value="F:methylenetetrahydrofolate dehydrogenase (NADP+) activity"/>
    <property type="evidence" value="ECO:0007669"/>
    <property type="project" value="UniProtKB-EC"/>
</dbReference>
<dbReference type="GO" id="GO:0006164">
    <property type="term" value="P:purine nucleotide biosynthetic process"/>
    <property type="evidence" value="ECO:0007669"/>
    <property type="project" value="UniProtKB-ARBA"/>
</dbReference>
<dbReference type="SUPFAM" id="SSF52540">
    <property type="entry name" value="P-loop containing nucleoside triphosphate hydrolases"/>
    <property type="match status" value="1"/>
</dbReference>
<evidence type="ECO:0000256" key="1">
    <source>
        <dbReference type="ARBA" id="ARBA00004496"/>
    </source>
</evidence>
<sequence>MPTAQRIDGKAIAASVRTEVRDEVARVQQRHPSFRPHLAIVQVGTQQDSSVYVRQKNRAAQEVGIGFTHHQLPDTVTQAELMDLVHELNHNPDVHGILVQLPVPDHLDAQEVIYAISPRKDVDGFHPLNIGNLAKRQGQPHFLPCTPRGCIELLKHTQVPVAGKRAVVVGRSDIVGTPMFTLLNNLDATVTLCHSKTQNLEELVRSADILVVAIGKAQFIPGSWIKPGAVVIDVGMNSIPDATKKSGMRLVGDVDFASAAEVAGFITPVPGGVGPMTVAMLLQNTLESAKALWTQTLTSQVSVLPLTLQDPVPSDIDIAMAQTPKPIAQLLDELHIPPHEYDLYGKCKAKVGLQVLDRLNHHQNGKYIIVAGITPTPLGEGKSTTTIGLCQALGAHLRKTAFACVRQPSQGPTFGIKGGAAGGGYSQVIPMDEFNLHLTGDIHAVTAANNLLAAAIDARMFHESTQKDQALFNRLCPLKRGSRKFSPVMLTRLHKLGIDKTDPADLSDDEVHRFARLDIDPETITWQRVVDTNDRFLRRITVGQNPTEQGQERQTGFDIAVASECMAVLALSVSPEDMRQRLGRMVVASSRQGDPITADDLGVGGALTVLMKDAIRPTLMQTLEGTPVFVHAGPFANIAHGNSSVLADMIALKLAGCPEGEPDVQPGYVVTEAGFGADIGMEKFFDIKCRVSQQIPDAVVLVATIRALKMHGGGPPVTPGKPLPEAYTQENLELLSKGCANLSKHIANAHKFGMPVVVAVNQFQTDTEAEVDLVRRLAMEAGAQGVAACTHWAEGGRGALDLAKQLVQVCEATNTKETFRFLYDVALPIEQKIETIAREMYGADGITLSEQAQRKIQAYTAQGFGHLPICMAKTHLSLSHDPALKGVPTGFTVPVRDIRLSAGAGFLYPLLGQMQTMPGLPTRPCFYDVDLDQETGPNQLPVDPNMNAQIEGLVVDHLVSSFGMDPDDARPLTEFVLSMLENGKGAVHINEELGKMVPNYDPAFGNWVAEAAQSGSVPTMATELDLSAEAAAAIDMVDSWDDQAAQQQPQLQESAFASEHLAQQLPSNAAQSTGSTESPRHAKPARHTPKSVASRVSIVGSSHRSDSPSHRSSEADGVGPRGNGRVGKNKPVNRGSVFSRLGARPNVARAMNEAFSNTAPLMFPPGGMPHHAASPRRGDHVLRDAQNRKIRCPRWPNCTRPERDSCNYHHPEKLCPHLPNCRFTAETCNFIHPVMDSQSFAMGGAGGPRPCRFGVNCRNFQCTFDHPPNRPPVEKPLPVCRYHPNCLDPGCKFSHPGRTSITTTRIPVLCRNGAQCTQEGCKFTHPGQAVIKCKFGVHCSRRAECSYEHPTEAEAMASGASSFAPQTSHISDRSFTIEGSDAMDTELVTSGADNLVIDAN</sequence>
<feature type="domain" description="Tetrahydrofolate dehydrogenase/cyclohydrolase catalytic" evidence="21">
    <location>
        <begin position="7"/>
        <end position="123"/>
    </location>
</feature>
<keyword evidence="24" id="KW-1185">Reference proteome</keyword>
<dbReference type="PRINTS" id="PR00085">
    <property type="entry name" value="THFDHDRGNASE"/>
</dbReference>
<dbReference type="HAMAP" id="MF_01576">
    <property type="entry name" value="THF_DHG_CYH"/>
    <property type="match status" value="1"/>
</dbReference>
<dbReference type="Pfam" id="PF02882">
    <property type="entry name" value="THF_DHG_CYH_C"/>
    <property type="match status" value="1"/>
</dbReference>
<dbReference type="FunFam" id="3.10.410.10:FF:000001">
    <property type="entry name" value="Putative formate--tetrahydrofolate ligase"/>
    <property type="match status" value="1"/>
</dbReference>
<name>A0A9W8B1I7_9FUNG</name>
<evidence type="ECO:0000256" key="8">
    <source>
        <dbReference type="ARBA" id="ARBA00012859"/>
    </source>
</evidence>
<comment type="similarity">
    <text evidence="4">In the C-terminal section; belongs to the formate--tetrahydrofolate ligase family.</text>
</comment>
<evidence type="ECO:0000256" key="19">
    <source>
        <dbReference type="ARBA" id="ARBA00049033"/>
    </source>
</evidence>
<evidence type="ECO:0000256" key="17">
    <source>
        <dbReference type="ARBA" id="ARBA00023002"/>
    </source>
</evidence>
<comment type="pathway">
    <text evidence="2">One-carbon metabolism; tetrahydrofolate interconversion.</text>
</comment>
<dbReference type="FunFam" id="1.10.8.770:FF:000001">
    <property type="entry name" value="Methylenetetrahydrofolate dehydrogenase (NADP+ dependent) 1 like"/>
    <property type="match status" value="1"/>
</dbReference>
<keyword evidence="18" id="KW-0511">Multifunctional enzyme</keyword>
<keyword evidence="10" id="KW-0963">Cytoplasm</keyword>
<dbReference type="GO" id="GO:0004329">
    <property type="term" value="F:formate-tetrahydrofolate ligase activity"/>
    <property type="evidence" value="ECO:0007669"/>
    <property type="project" value="UniProtKB-EC"/>
</dbReference>
<evidence type="ECO:0000256" key="5">
    <source>
        <dbReference type="ARBA" id="ARBA00011738"/>
    </source>
</evidence>
<keyword evidence="15" id="KW-0067">ATP-binding</keyword>
<comment type="caution">
    <text evidence="23">The sequence shown here is derived from an EMBL/GenBank/DDBJ whole genome shotgun (WGS) entry which is preliminary data.</text>
</comment>
<dbReference type="GO" id="GO:0009257">
    <property type="term" value="P:10-formyltetrahydrofolate biosynthetic process"/>
    <property type="evidence" value="ECO:0007669"/>
    <property type="project" value="UniProtKB-ARBA"/>
</dbReference>
<proteinExistence type="inferred from homology"/>
<dbReference type="EC" id="6.3.4.3" evidence="6"/>
<evidence type="ECO:0000256" key="3">
    <source>
        <dbReference type="ARBA" id="ARBA00005559"/>
    </source>
</evidence>
<dbReference type="InterPro" id="IPR046346">
    <property type="entry name" value="Aminoacid_DH-like_N_sf"/>
</dbReference>
<feature type="compositionally biased region" description="Polar residues" evidence="20">
    <location>
        <begin position="1064"/>
        <end position="1077"/>
    </location>
</feature>
<dbReference type="FunFam" id="3.40.50.10860:FF:000005">
    <property type="entry name" value="C-1-tetrahydrofolate synthase, cytoplasmic, putative"/>
    <property type="match status" value="1"/>
</dbReference>
<evidence type="ECO:0000256" key="18">
    <source>
        <dbReference type="ARBA" id="ARBA00023268"/>
    </source>
</evidence>
<dbReference type="FunFam" id="3.40.50.300:FF:000245">
    <property type="entry name" value="C-1-tetrahydrofolate synthase, cytoplasmic"/>
    <property type="match status" value="1"/>
</dbReference>
<dbReference type="Pfam" id="PF14608">
    <property type="entry name" value="zf-CCCH_2"/>
    <property type="match status" value="4"/>
</dbReference>
<evidence type="ECO:0000259" key="21">
    <source>
        <dbReference type="Pfam" id="PF00763"/>
    </source>
</evidence>
<dbReference type="Proteomes" id="UP001151582">
    <property type="component" value="Unassembled WGS sequence"/>
</dbReference>
<feature type="domain" description="Tetrahydrofolate dehydrogenase/cyclohydrolase NAD(P)-binding" evidence="22">
    <location>
        <begin position="144"/>
        <end position="291"/>
    </location>
</feature>
<dbReference type="PANTHER" id="PTHR48099:SF5">
    <property type="entry name" value="C-1-TETRAHYDROFOLATE SYNTHASE, CYTOPLASMIC"/>
    <property type="match status" value="1"/>
</dbReference>
<dbReference type="PROSITE" id="PS00766">
    <property type="entry name" value="THF_DHG_CYH_1"/>
    <property type="match status" value="1"/>
</dbReference>
<dbReference type="InterPro" id="IPR036291">
    <property type="entry name" value="NAD(P)-bd_dom_sf"/>
</dbReference>
<comment type="similarity">
    <text evidence="3">In the N-terminal section; belongs to the tetrahydrofolate dehydrogenase/cyclohydrolase family.</text>
</comment>
<dbReference type="PROSITE" id="PS00721">
    <property type="entry name" value="FTHFS_1"/>
    <property type="match status" value="1"/>
</dbReference>
<evidence type="ECO:0000256" key="2">
    <source>
        <dbReference type="ARBA" id="ARBA00004777"/>
    </source>
</evidence>
<dbReference type="CDD" id="cd01080">
    <property type="entry name" value="NAD_bind_m-THF_DH_Cyclohyd"/>
    <property type="match status" value="1"/>
</dbReference>
<dbReference type="InterPro" id="IPR027417">
    <property type="entry name" value="P-loop_NTPase"/>
</dbReference>
<evidence type="ECO:0000313" key="24">
    <source>
        <dbReference type="Proteomes" id="UP001151582"/>
    </source>
</evidence>
<dbReference type="EC" id="1.5.1.5" evidence="8"/>
<dbReference type="PANTHER" id="PTHR48099">
    <property type="entry name" value="C-1-TETRAHYDROFOLATE SYNTHASE, CYTOPLASMIC-RELATED"/>
    <property type="match status" value="1"/>
</dbReference>
<evidence type="ECO:0000256" key="15">
    <source>
        <dbReference type="ARBA" id="ARBA00022840"/>
    </source>
</evidence>
<evidence type="ECO:0000256" key="20">
    <source>
        <dbReference type="SAM" id="MobiDB-lite"/>
    </source>
</evidence>
<dbReference type="GO" id="GO:0005524">
    <property type="term" value="F:ATP binding"/>
    <property type="evidence" value="ECO:0007669"/>
    <property type="project" value="UniProtKB-KW"/>
</dbReference>
<dbReference type="Pfam" id="PF01268">
    <property type="entry name" value="FTHFS"/>
    <property type="match status" value="1"/>
</dbReference>
<dbReference type="Gene3D" id="3.10.410.10">
    <property type="entry name" value="Formyltetrahydrofolate synthetase, domain 3"/>
    <property type="match status" value="1"/>
</dbReference>
<dbReference type="SUPFAM" id="SSF51735">
    <property type="entry name" value="NAD(P)-binding Rossmann-fold domains"/>
    <property type="match status" value="1"/>
</dbReference>
<dbReference type="GO" id="GO:0006555">
    <property type="term" value="P:methionine metabolic process"/>
    <property type="evidence" value="ECO:0007669"/>
    <property type="project" value="UniProtKB-ARBA"/>
</dbReference>
<protein>
    <recommendedName>
        <fullName evidence="9">C-1-tetrahydrofolate synthase, cytoplasmic</fullName>
        <ecNumber evidence="8">1.5.1.5</ecNumber>
        <ecNumber evidence="7">3.5.4.9</ecNumber>
        <ecNumber evidence="6">6.3.4.3</ecNumber>
    </recommendedName>
</protein>
<dbReference type="Gene3D" id="1.10.8.770">
    <property type="match status" value="1"/>
</dbReference>
<dbReference type="EMBL" id="JANBQB010000762">
    <property type="protein sequence ID" value="KAJ1973760.1"/>
    <property type="molecule type" value="Genomic_DNA"/>
</dbReference>
<dbReference type="GO" id="GO:0035999">
    <property type="term" value="P:tetrahydrofolate interconversion"/>
    <property type="evidence" value="ECO:0007669"/>
    <property type="project" value="UniProtKB-ARBA"/>
</dbReference>
<dbReference type="Pfam" id="PF00763">
    <property type="entry name" value="THF_DHG_CYH"/>
    <property type="match status" value="1"/>
</dbReference>
<keyword evidence="16" id="KW-0521">NADP</keyword>
<evidence type="ECO:0000256" key="14">
    <source>
        <dbReference type="ARBA" id="ARBA00022801"/>
    </source>
</evidence>
<evidence type="ECO:0000256" key="16">
    <source>
        <dbReference type="ARBA" id="ARBA00022857"/>
    </source>
</evidence>
<comment type="subunit">
    <text evidence="5">Homodimer.</text>
</comment>
<dbReference type="Gene3D" id="3.40.50.10860">
    <property type="entry name" value="Leucine Dehydrogenase, chain A, domain 1"/>
    <property type="match status" value="1"/>
</dbReference>
<keyword evidence="14" id="KW-0378">Hydrolase</keyword>
<dbReference type="InterPro" id="IPR020631">
    <property type="entry name" value="THF_DH/CycHdrlase_NAD-bd_dom"/>
</dbReference>
<feature type="region of interest" description="Disordered" evidence="20">
    <location>
        <begin position="1062"/>
        <end position="1140"/>
    </location>
</feature>
<dbReference type="HAMAP" id="MF_01543">
    <property type="entry name" value="FTHFS"/>
    <property type="match status" value="1"/>
</dbReference>
<feature type="compositionally biased region" description="Basic and acidic residues" evidence="20">
    <location>
        <begin position="1103"/>
        <end position="1114"/>
    </location>
</feature>
<dbReference type="PROSITE" id="PS00767">
    <property type="entry name" value="THF_DHG_CYH_2"/>
    <property type="match status" value="1"/>
</dbReference>
<dbReference type="Gene3D" id="3.40.50.720">
    <property type="entry name" value="NAD(P)-binding Rossmann-like Domain"/>
    <property type="match status" value="1"/>
</dbReference>
<dbReference type="GO" id="GO:0005829">
    <property type="term" value="C:cytosol"/>
    <property type="evidence" value="ECO:0007669"/>
    <property type="project" value="TreeGrafter"/>
</dbReference>
<dbReference type="GO" id="GO:0004477">
    <property type="term" value="F:methenyltetrahydrofolate cyclohydrolase activity"/>
    <property type="evidence" value="ECO:0007669"/>
    <property type="project" value="UniProtKB-EC"/>
</dbReference>
<evidence type="ECO:0000259" key="22">
    <source>
        <dbReference type="Pfam" id="PF02882"/>
    </source>
</evidence>
<keyword evidence="17" id="KW-0560">Oxidoreductase</keyword>
<evidence type="ECO:0000256" key="12">
    <source>
        <dbReference type="ARBA" id="ARBA00022598"/>
    </source>
</evidence>
<comment type="subcellular location">
    <subcellularLocation>
        <location evidence="1">Cytoplasm</location>
    </subcellularLocation>
</comment>
<evidence type="ECO:0000256" key="13">
    <source>
        <dbReference type="ARBA" id="ARBA00022741"/>
    </source>
</evidence>
<dbReference type="InterPro" id="IPR000559">
    <property type="entry name" value="Formate_THF_ligase"/>
</dbReference>